<dbReference type="InterPro" id="IPR005158">
    <property type="entry name" value="BTAD"/>
</dbReference>
<dbReference type="SMART" id="SM01043">
    <property type="entry name" value="BTAD"/>
    <property type="match status" value="1"/>
</dbReference>
<dbReference type="Pfam" id="PF03704">
    <property type="entry name" value="BTAD"/>
    <property type="match status" value="1"/>
</dbReference>
<dbReference type="SUPFAM" id="SSF46894">
    <property type="entry name" value="C-terminal effector domain of the bipartite response regulators"/>
    <property type="match status" value="1"/>
</dbReference>
<evidence type="ECO:0000313" key="9">
    <source>
        <dbReference type="Proteomes" id="UP000744032"/>
    </source>
</evidence>
<protein>
    <submittedName>
        <fullName evidence="8">AfsR/SARP family transcriptional regulator</fullName>
    </submittedName>
</protein>
<dbReference type="PROSITE" id="PS51755">
    <property type="entry name" value="OMPR_PHOB"/>
    <property type="match status" value="1"/>
</dbReference>
<proteinExistence type="inferred from homology"/>
<evidence type="ECO:0000256" key="3">
    <source>
        <dbReference type="ARBA" id="ARBA00023015"/>
    </source>
</evidence>
<evidence type="ECO:0000256" key="1">
    <source>
        <dbReference type="ARBA" id="ARBA00005820"/>
    </source>
</evidence>
<dbReference type="PANTHER" id="PTHR35807">
    <property type="entry name" value="TRANSCRIPTIONAL REGULATOR REDD-RELATED"/>
    <property type="match status" value="1"/>
</dbReference>
<name>A0ABX1IDA4_STRGB</name>
<dbReference type="InterPro" id="IPR051677">
    <property type="entry name" value="AfsR-DnrI-RedD_regulator"/>
</dbReference>
<evidence type="ECO:0000256" key="5">
    <source>
        <dbReference type="ARBA" id="ARBA00023163"/>
    </source>
</evidence>
<evidence type="ECO:0000256" key="2">
    <source>
        <dbReference type="ARBA" id="ARBA00023012"/>
    </source>
</evidence>
<dbReference type="InterPro" id="IPR001867">
    <property type="entry name" value="OmpR/PhoB-type_DNA-bd"/>
</dbReference>
<dbReference type="Gene3D" id="1.25.40.10">
    <property type="entry name" value="Tetratricopeptide repeat domain"/>
    <property type="match status" value="1"/>
</dbReference>
<dbReference type="EMBL" id="JAAXMD010000018">
    <property type="protein sequence ID" value="NKQ23641.1"/>
    <property type="molecule type" value="Genomic_DNA"/>
</dbReference>
<keyword evidence="4 6" id="KW-0238">DNA-binding</keyword>
<keyword evidence="9" id="KW-1185">Reference proteome</keyword>
<dbReference type="PANTHER" id="PTHR35807:SF1">
    <property type="entry name" value="TRANSCRIPTIONAL REGULATOR REDD"/>
    <property type="match status" value="1"/>
</dbReference>
<evidence type="ECO:0000259" key="7">
    <source>
        <dbReference type="PROSITE" id="PS51755"/>
    </source>
</evidence>
<dbReference type="RefSeq" id="WP_168372345.1">
    <property type="nucleotide sequence ID" value="NZ_JAAXMD010000018.1"/>
</dbReference>
<dbReference type="SUPFAM" id="SSF48452">
    <property type="entry name" value="TPR-like"/>
    <property type="match status" value="1"/>
</dbReference>
<evidence type="ECO:0000256" key="6">
    <source>
        <dbReference type="PROSITE-ProRule" id="PRU01091"/>
    </source>
</evidence>
<dbReference type="InterPro" id="IPR036388">
    <property type="entry name" value="WH-like_DNA-bd_sf"/>
</dbReference>
<evidence type="ECO:0000256" key="4">
    <source>
        <dbReference type="ARBA" id="ARBA00023125"/>
    </source>
</evidence>
<dbReference type="Proteomes" id="UP000744032">
    <property type="component" value="Unassembled WGS sequence"/>
</dbReference>
<reference evidence="8 9" key="1">
    <citation type="submission" date="2020-04" db="EMBL/GenBank/DDBJ databases">
        <title>Genome sequence of Streptomyces galbus strain I339.</title>
        <authorList>
            <person name="Silva E.A.N."/>
            <person name="Merces M."/>
            <person name="Castelo Branco A.P.O.T."/>
            <person name="Vasconcelos P.C."/>
            <person name="Costa N.P."/>
            <person name="Marinho G.C.S."/>
            <person name="Oliveira C.J.B."/>
            <person name="Araujo D."/>
            <person name="Rodrigues Junior V.S."/>
            <person name="Almeida R."/>
            <person name="Silva Filho U.R."/>
            <person name="Andrade A.S.A."/>
            <person name="Cibulski S.P."/>
        </authorList>
    </citation>
    <scope>NUCLEOTIDE SEQUENCE [LARGE SCALE GENOMIC DNA]</scope>
    <source>
        <strain evidence="8 9">I339</strain>
    </source>
</reference>
<gene>
    <name evidence="8" type="ORF">HF200_03975</name>
</gene>
<evidence type="ECO:0000313" key="8">
    <source>
        <dbReference type="EMBL" id="NKQ23641.1"/>
    </source>
</evidence>
<sequence length="270" mass="29383">MEIDILGPLAISGSGVIDHANLAPKPRAILGVLAGHPGRLVPVTVLMREIWGETPPASALRNIHTYLLQVRKQLAQAWGLPRRVVADKLLVTHPGGYAISDTLVCYDHQSFTELSARGRRAIANGELLEGINFLARALAVWRGPAFVDVVTGPVLETQRRQFHDTRLGVVEAMSEARICVGQYHEAICDLTVPVAENPLHEGLHFQYMRALGMSGSRARALEVFNRLRLTLVSELGIEPGAAVQDLQRRILASADLGVTAGHPPIRAAKY</sequence>
<comment type="caution">
    <text evidence="8">The sequence shown here is derived from an EMBL/GenBank/DDBJ whole genome shotgun (WGS) entry which is preliminary data.</text>
</comment>
<dbReference type="CDD" id="cd15831">
    <property type="entry name" value="BTAD"/>
    <property type="match status" value="1"/>
</dbReference>
<keyword evidence="3" id="KW-0805">Transcription regulation</keyword>
<keyword evidence="2" id="KW-0902">Two-component regulatory system</keyword>
<feature type="domain" description="OmpR/PhoB-type" evidence="7">
    <location>
        <begin position="1"/>
        <end position="101"/>
    </location>
</feature>
<dbReference type="SMART" id="SM00862">
    <property type="entry name" value="Trans_reg_C"/>
    <property type="match status" value="1"/>
</dbReference>
<organism evidence="8 9">
    <name type="scientific">Streptomyces galbus</name>
    <dbReference type="NCBI Taxonomy" id="33898"/>
    <lineage>
        <taxon>Bacteria</taxon>
        <taxon>Bacillati</taxon>
        <taxon>Actinomycetota</taxon>
        <taxon>Actinomycetes</taxon>
        <taxon>Kitasatosporales</taxon>
        <taxon>Streptomycetaceae</taxon>
        <taxon>Streptomyces</taxon>
    </lineage>
</organism>
<dbReference type="Pfam" id="PF00486">
    <property type="entry name" value="Trans_reg_C"/>
    <property type="match status" value="1"/>
</dbReference>
<dbReference type="InterPro" id="IPR011990">
    <property type="entry name" value="TPR-like_helical_dom_sf"/>
</dbReference>
<dbReference type="Gene3D" id="1.10.10.10">
    <property type="entry name" value="Winged helix-like DNA-binding domain superfamily/Winged helix DNA-binding domain"/>
    <property type="match status" value="1"/>
</dbReference>
<keyword evidence="5" id="KW-0804">Transcription</keyword>
<accession>A0ABX1IDA4</accession>
<dbReference type="InterPro" id="IPR016032">
    <property type="entry name" value="Sig_transdc_resp-reg_C-effctor"/>
</dbReference>
<comment type="similarity">
    <text evidence="1">Belongs to the AfsR/DnrI/RedD regulatory family.</text>
</comment>
<feature type="DNA-binding region" description="OmpR/PhoB-type" evidence="6">
    <location>
        <begin position="1"/>
        <end position="101"/>
    </location>
</feature>